<dbReference type="EC" id="6.3.2.10" evidence="10 11"/>
<proteinExistence type="inferred from homology"/>
<evidence type="ECO:0000256" key="4">
    <source>
        <dbReference type="ARBA" id="ARBA00022741"/>
    </source>
</evidence>
<comment type="similarity">
    <text evidence="10">Belongs to the MurCDEF family. MurF subfamily.</text>
</comment>
<dbReference type="GO" id="GO:0008360">
    <property type="term" value="P:regulation of cell shape"/>
    <property type="evidence" value="ECO:0007669"/>
    <property type="project" value="UniProtKB-KW"/>
</dbReference>
<keyword evidence="1 10" id="KW-0963">Cytoplasm</keyword>
<keyword evidence="8 10" id="KW-0131">Cell cycle</keyword>
<evidence type="ECO:0000256" key="1">
    <source>
        <dbReference type="ARBA" id="ARBA00022490"/>
    </source>
</evidence>
<comment type="function">
    <text evidence="10 11">Involved in cell wall formation. Catalyzes the final step in the synthesis of UDP-N-acetylmuramoyl-pentapeptide, the precursor of murein.</text>
</comment>
<comment type="pathway">
    <text evidence="10 11">Cell wall biogenesis; peptidoglycan biosynthesis.</text>
</comment>
<evidence type="ECO:0000256" key="6">
    <source>
        <dbReference type="ARBA" id="ARBA00022960"/>
    </source>
</evidence>
<keyword evidence="4 10" id="KW-0547">Nucleotide-binding</keyword>
<gene>
    <name evidence="10" type="primary">murF</name>
    <name evidence="14" type="ORF">KCG48_03530</name>
</gene>
<dbReference type="InterPro" id="IPR036615">
    <property type="entry name" value="Mur_ligase_C_dom_sf"/>
</dbReference>
<dbReference type="Gene3D" id="3.40.1190.10">
    <property type="entry name" value="Mur-like, catalytic domain"/>
    <property type="match status" value="1"/>
</dbReference>
<comment type="catalytic activity">
    <reaction evidence="10 11">
        <text>D-alanyl-D-alanine + UDP-N-acetyl-alpha-D-muramoyl-L-alanyl-gamma-D-glutamyl-meso-2,6-diaminopimelate + ATP = UDP-N-acetyl-alpha-D-muramoyl-L-alanyl-gamma-D-glutamyl-meso-2,6-diaminopimeloyl-D-alanyl-D-alanine + ADP + phosphate + H(+)</text>
        <dbReference type="Rhea" id="RHEA:28374"/>
        <dbReference type="ChEBI" id="CHEBI:15378"/>
        <dbReference type="ChEBI" id="CHEBI:30616"/>
        <dbReference type="ChEBI" id="CHEBI:43474"/>
        <dbReference type="ChEBI" id="CHEBI:57822"/>
        <dbReference type="ChEBI" id="CHEBI:61386"/>
        <dbReference type="ChEBI" id="CHEBI:83905"/>
        <dbReference type="ChEBI" id="CHEBI:456216"/>
        <dbReference type="EC" id="6.3.2.10"/>
    </reaction>
</comment>
<dbReference type="InterPro" id="IPR004101">
    <property type="entry name" value="Mur_ligase_C"/>
</dbReference>
<keyword evidence="3 10" id="KW-0132">Cell division</keyword>
<dbReference type="GO" id="GO:0051301">
    <property type="term" value="P:cell division"/>
    <property type="evidence" value="ECO:0007669"/>
    <property type="project" value="UniProtKB-KW"/>
</dbReference>
<dbReference type="InterPro" id="IPR005863">
    <property type="entry name" value="UDP-N-AcMur_synth"/>
</dbReference>
<keyword evidence="5 10" id="KW-0067">ATP-binding</keyword>
<accession>A0A941CQE2</accession>
<dbReference type="GO" id="GO:0047480">
    <property type="term" value="F:UDP-N-acetylmuramoyl-tripeptide-D-alanyl-D-alanine ligase activity"/>
    <property type="evidence" value="ECO:0007669"/>
    <property type="project" value="UniProtKB-UniRule"/>
</dbReference>
<dbReference type="InterPro" id="IPR035911">
    <property type="entry name" value="MurE/MurF_N"/>
</dbReference>
<evidence type="ECO:0000256" key="2">
    <source>
        <dbReference type="ARBA" id="ARBA00022598"/>
    </source>
</evidence>
<comment type="caution">
    <text evidence="14">The sequence shown here is derived from an EMBL/GenBank/DDBJ whole genome shotgun (WGS) entry which is preliminary data.</text>
</comment>
<dbReference type="PANTHER" id="PTHR43024:SF1">
    <property type="entry name" value="UDP-N-ACETYLMURAMOYL-TRIPEPTIDE--D-ALANYL-D-ALANINE LIGASE"/>
    <property type="match status" value="1"/>
</dbReference>
<keyword evidence="7 10" id="KW-0573">Peptidoglycan synthesis</keyword>
<dbReference type="Pfam" id="PF08245">
    <property type="entry name" value="Mur_ligase_M"/>
    <property type="match status" value="1"/>
</dbReference>
<dbReference type="Pfam" id="PF02875">
    <property type="entry name" value="Mur_ligase_C"/>
    <property type="match status" value="1"/>
</dbReference>
<dbReference type="GO" id="GO:0005737">
    <property type="term" value="C:cytoplasm"/>
    <property type="evidence" value="ECO:0007669"/>
    <property type="project" value="UniProtKB-SubCell"/>
</dbReference>
<dbReference type="AlphaFoldDB" id="A0A941CQE2"/>
<dbReference type="GO" id="GO:0005524">
    <property type="term" value="F:ATP binding"/>
    <property type="evidence" value="ECO:0007669"/>
    <property type="project" value="UniProtKB-UniRule"/>
</dbReference>
<dbReference type="NCBIfam" id="TIGR01143">
    <property type="entry name" value="murF"/>
    <property type="match status" value="1"/>
</dbReference>
<feature type="domain" description="Mur ligase C-terminal" evidence="12">
    <location>
        <begin position="312"/>
        <end position="430"/>
    </location>
</feature>
<evidence type="ECO:0000259" key="12">
    <source>
        <dbReference type="Pfam" id="PF02875"/>
    </source>
</evidence>
<dbReference type="GO" id="GO:0009252">
    <property type="term" value="P:peptidoglycan biosynthetic process"/>
    <property type="evidence" value="ECO:0007669"/>
    <property type="project" value="UniProtKB-UniRule"/>
</dbReference>
<feature type="binding site" evidence="10">
    <location>
        <begin position="112"/>
        <end position="118"/>
    </location>
    <ligand>
        <name>ATP</name>
        <dbReference type="ChEBI" id="CHEBI:30616"/>
    </ligand>
</feature>
<evidence type="ECO:0000256" key="10">
    <source>
        <dbReference type="HAMAP-Rule" id="MF_02019"/>
    </source>
</evidence>
<evidence type="ECO:0000259" key="13">
    <source>
        <dbReference type="Pfam" id="PF08245"/>
    </source>
</evidence>
<dbReference type="Gene3D" id="3.40.1390.10">
    <property type="entry name" value="MurE/MurF, N-terminal domain"/>
    <property type="match status" value="1"/>
</dbReference>
<dbReference type="SUPFAM" id="SSF63418">
    <property type="entry name" value="MurE/MurF N-terminal domain"/>
    <property type="match status" value="1"/>
</dbReference>
<evidence type="ECO:0000313" key="15">
    <source>
        <dbReference type="Proteomes" id="UP000675379"/>
    </source>
</evidence>
<dbReference type="Gene3D" id="3.90.190.20">
    <property type="entry name" value="Mur ligase, C-terminal domain"/>
    <property type="match status" value="1"/>
</dbReference>
<dbReference type="EMBL" id="JAGSCS010000003">
    <property type="protein sequence ID" value="MBR0575406.1"/>
    <property type="molecule type" value="Genomic_DNA"/>
</dbReference>
<comment type="subcellular location">
    <subcellularLocation>
        <location evidence="10 11">Cytoplasm</location>
    </subcellularLocation>
</comment>
<reference evidence="14" key="1">
    <citation type="submission" date="2021-04" db="EMBL/GenBank/DDBJ databases">
        <title>Proteiniclasticum sedimins sp. nov., an obligate anaerobic bacterium isolated from anaerobic sludge.</title>
        <authorList>
            <person name="Liu J."/>
        </authorList>
    </citation>
    <scope>NUCLEOTIDE SEQUENCE</scope>
    <source>
        <strain evidence="14">BAD-10</strain>
    </source>
</reference>
<evidence type="ECO:0000256" key="11">
    <source>
        <dbReference type="RuleBase" id="RU004136"/>
    </source>
</evidence>
<keyword evidence="9 10" id="KW-0961">Cell wall biogenesis/degradation</keyword>
<evidence type="ECO:0000256" key="3">
    <source>
        <dbReference type="ARBA" id="ARBA00022618"/>
    </source>
</evidence>
<name>A0A941CQE2_9CLOT</name>
<evidence type="ECO:0000313" key="14">
    <source>
        <dbReference type="EMBL" id="MBR0575406.1"/>
    </source>
</evidence>
<dbReference type="InterPro" id="IPR013221">
    <property type="entry name" value="Mur_ligase_cen"/>
</dbReference>
<dbReference type="InterPro" id="IPR051046">
    <property type="entry name" value="MurCDEF_CellWall_CoF430Synth"/>
</dbReference>
<evidence type="ECO:0000256" key="7">
    <source>
        <dbReference type="ARBA" id="ARBA00022984"/>
    </source>
</evidence>
<sequence length="450" mass="49806">MRSINVMEIVEKLGAQLYGDPGAAFDSVVIDTRKVVSGSLYIGFKGERVDGNTLYPQAFAQGATVCLVENVPVGEIPKGCALLLVKSTYRAILDLAYFYRKSLPLKIIGITGSTGKTSTKDILHGMLSKKFRVFKTSGNFNNEIGLPLMILSLDESYDYAILEMGMSAPLEIHNLARVAQPDIAVITNIGISHIEFLGSQENILRAKMEITDFFRRDSLLVLNGDDEYLSTVKDKPYTILRGGLQNGDYVARNLQLQKAAVSFTVNKGKETITMDIPGKHNIHNGILCYIVAKSLGMTDAELHEIHVEKSKMRMDLLDLHRLTVINDCYNANPDSMKSALDYLSTLEGRKVAILGTMRELGDESLEAHQMVARFAKEKQIDTVMVVGEYDKAMMEILGENALGFATFEEAAAKLHEVLKPQDTVLLKASRGMAFERFLPILEEFGGGRHE</sequence>
<evidence type="ECO:0000256" key="8">
    <source>
        <dbReference type="ARBA" id="ARBA00023306"/>
    </source>
</evidence>
<dbReference type="Proteomes" id="UP000675379">
    <property type="component" value="Unassembled WGS sequence"/>
</dbReference>
<protein>
    <recommendedName>
        <fullName evidence="10 11">UDP-N-acetylmuramoyl-tripeptide--D-alanyl-D-alanine ligase</fullName>
        <ecNumber evidence="10 11">6.3.2.10</ecNumber>
    </recommendedName>
    <alternativeName>
        <fullName evidence="10">D-alanyl-D-alanine-adding enzyme</fullName>
    </alternativeName>
</protein>
<dbReference type="SUPFAM" id="SSF53623">
    <property type="entry name" value="MurD-like peptide ligases, catalytic domain"/>
    <property type="match status" value="1"/>
</dbReference>
<evidence type="ECO:0000256" key="5">
    <source>
        <dbReference type="ARBA" id="ARBA00022840"/>
    </source>
</evidence>
<dbReference type="GO" id="GO:0071555">
    <property type="term" value="P:cell wall organization"/>
    <property type="evidence" value="ECO:0007669"/>
    <property type="project" value="UniProtKB-KW"/>
</dbReference>
<organism evidence="14 15">
    <name type="scientific">Proteiniclasticum sediminis</name>
    <dbReference type="NCBI Taxonomy" id="2804028"/>
    <lineage>
        <taxon>Bacteria</taxon>
        <taxon>Bacillati</taxon>
        <taxon>Bacillota</taxon>
        <taxon>Clostridia</taxon>
        <taxon>Eubacteriales</taxon>
        <taxon>Clostridiaceae</taxon>
        <taxon>Proteiniclasticum</taxon>
    </lineage>
</organism>
<keyword evidence="15" id="KW-1185">Reference proteome</keyword>
<dbReference type="PANTHER" id="PTHR43024">
    <property type="entry name" value="UDP-N-ACETYLMURAMOYL-TRIPEPTIDE--D-ALANYL-D-ALANINE LIGASE"/>
    <property type="match status" value="1"/>
</dbReference>
<dbReference type="SUPFAM" id="SSF53244">
    <property type="entry name" value="MurD-like peptide ligases, peptide-binding domain"/>
    <property type="match status" value="1"/>
</dbReference>
<dbReference type="InterPro" id="IPR036565">
    <property type="entry name" value="Mur-like_cat_sf"/>
</dbReference>
<evidence type="ECO:0000256" key="9">
    <source>
        <dbReference type="ARBA" id="ARBA00023316"/>
    </source>
</evidence>
<feature type="domain" description="Mur ligase central" evidence="13">
    <location>
        <begin position="110"/>
        <end position="291"/>
    </location>
</feature>
<dbReference type="HAMAP" id="MF_02019">
    <property type="entry name" value="MurF"/>
    <property type="match status" value="1"/>
</dbReference>
<keyword evidence="2 10" id="KW-0436">Ligase</keyword>
<keyword evidence="6 10" id="KW-0133">Cell shape</keyword>
<dbReference type="RefSeq" id="WP_211799929.1">
    <property type="nucleotide sequence ID" value="NZ_JAGSCS010000003.1"/>
</dbReference>